<reference evidence="1" key="1">
    <citation type="submission" date="2023-07" db="EMBL/GenBank/DDBJ databases">
        <title>Black Yeasts Isolated from many extreme environments.</title>
        <authorList>
            <person name="Coleine C."/>
            <person name="Stajich J.E."/>
            <person name="Selbmann L."/>
        </authorList>
    </citation>
    <scope>NUCLEOTIDE SEQUENCE</scope>
    <source>
        <strain evidence="1">CCFEE 5485</strain>
    </source>
</reference>
<dbReference type="AlphaFoldDB" id="A0AAE0WKA6"/>
<organism evidence="1 2">
    <name type="scientific">Recurvomyces mirabilis</name>
    <dbReference type="NCBI Taxonomy" id="574656"/>
    <lineage>
        <taxon>Eukaryota</taxon>
        <taxon>Fungi</taxon>
        <taxon>Dikarya</taxon>
        <taxon>Ascomycota</taxon>
        <taxon>Pezizomycotina</taxon>
        <taxon>Dothideomycetes</taxon>
        <taxon>Dothideomycetidae</taxon>
        <taxon>Mycosphaerellales</taxon>
        <taxon>Teratosphaeriaceae</taxon>
        <taxon>Recurvomyces</taxon>
    </lineage>
</organism>
<keyword evidence="2" id="KW-1185">Reference proteome</keyword>
<comment type="caution">
    <text evidence="1">The sequence shown here is derived from an EMBL/GenBank/DDBJ whole genome shotgun (WGS) entry which is preliminary data.</text>
</comment>
<gene>
    <name evidence="1" type="ORF">LTR78_006822</name>
</gene>
<dbReference type="EMBL" id="JAUTXT010000026">
    <property type="protein sequence ID" value="KAK3673277.1"/>
    <property type="molecule type" value="Genomic_DNA"/>
</dbReference>
<proteinExistence type="predicted"/>
<protein>
    <submittedName>
        <fullName evidence="1">Uncharacterized protein</fullName>
    </submittedName>
</protein>
<dbReference type="Proteomes" id="UP001274830">
    <property type="component" value="Unassembled WGS sequence"/>
</dbReference>
<accession>A0AAE0WKA6</accession>
<evidence type="ECO:0000313" key="1">
    <source>
        <dbReference type="EMBL" id="KAK3673277.1"/>
    </source>
</evidence>
<name>A0AAE0WKA6_9PEZI</name>
<evidence type="ECO:0000313" key="2">
    <source>
        <dbReference type="Proteomes" id="UP001274830"/>
    </source>
</evidence>
<sequence length="483" mass="55160">MAPNPLFAPIAKHRVTESTPVREKDELDIERCAALHNTLTLYSWVCSGRPIPSMKKQSWWSRYGSQPLEAIVQPEVRKYLSKIFDVEVPGHQSIFYHLTGLARPQQMFQLGDVLEDQEHDVSAGDRGEKYRFIVLYAASRALVSHPAGLVYDQQKHRAILMPTYHHIFDLYTADLPWQRLEVILSAYIDMIDAEKATAIPESWHPDTLASAAAAEAAIARGDTHMTVRPSTKPWILQPYTLSDLNNCLDAWKRLIKAIEEKADIKRDAEANVAPLCTRSALDVAGIPKGFAYDLLLHAHSSEIWFVAPGIRLPKVEEFIHQPFRHILEEYPDETKEMKMPFLFMRCPGTVSAKEAKFRYPFSTVDSVPCGLYLDAFPNAQNPFEDACRFVLPIRLGSNRYARTSDFKPIRRSYCDLYQVDINPFVMRHGPKLVGVLENWAENVENGHWEVNGKGVEGGVGVWRKADTREDWWRYQGGVRHLYL</sequence>